<evidence type="ECO:0000313" key="3">
    <source>
        <dbReference type="Proteomes" id="UP000199438"/>
    </source>
</evidence>
<evidence type="ECO:0000313" key="2">
    <source>
        <dbReference type="EMBL" id="SFB75155.1"/>
    </source>
</evidence>
<dbReference type="Proteomes" id="UP000199438">
    <property type="component" value="Unassembled WGS sequence"/>
</dbReference>
<evidence type="ECO:0000259" key="1">
    <source>
        <dbReference type="Pfam" id="PF01266"/>
    </source>
</evidence>
<dbReference type="PANTHER" id="PTHR13847:SF281">
    <property type="entry name" value="FAD DEPENDENT OXIDOREDUCTASE DOMAIN-CONTAINING PROTEIN"/>
    <property type="match status" value="1"/>
</dbReference>
<organism evidence="2 3">
    <name type="scientific">Zunongwangia mangrovi</name>
    <dbReference type="NCBI Taxonomy" id="1334022"/>
    <lineage>
        <taxon>Bacteria</taxon>
        <taxon>Pseudomonadati</taxon>
        <taxon>Bacteroidota</taxon>
        <taxon>Flavobacteriia</taxon>
        <taxon>Flavobacteriales</taxon>
        <taxon>Flavobacteriaceae</taxon>
        <taxon>Zunongwangia</taxon>
    </lineage>
</organism>
<proteinExistence type="predicted"/>
<dbReference type="GO" id="GO:0005737">
    <property type="term" value="C:cytoplasm"/>
    <property type="evidence" value="ECO:0007669"/>
    <property type="project" value="TreeGrafter"/>
</dbReference>
<keyword evidence="3" id="KW-1185">Reference proteome</keyword>
<dbReference type="STRING" id="1334022.SAMN04487907_101428"/>
<dbReference type="RefSeq" id="WP_092539739.1">
    <property type="nucleotide sequence ID" value="NZ_FOKV01000001.1"/>
</dbReference>
<accession>A0A1I1DJN0</accession>
<dbReference type="AlphaFoldDB" id="A0A1I1DJN0"/>
<dbReference type="SUPFAM" id="SSF51905">
    <property type="entry name" value="FAD/NAD(P)-binding domain"/>
    <property type="match status" value="1"/>
</dbReference>
<sequence>MNFSYWEQKSWLSDVDFVIVGSGITGLNCALQLHKDYPGSNILILEKGILPEGASTKNAGFACFGSLSEILEDLKTLPEEEVVALIKKRLNGLKLLRKNLGDEEIGFKNHGGYEIFLEKDKALFEKCLAEMPHINQLLQEVFETDCFMLSENKFGFKNITEKLIYSPFESQIDTGKMMSELLRNIYKKGIRILNNIAVQNFEDLGNKVIVKTSNFELECRRLFIATNGFASKFGISEVKPARAQVLVTKPIENLQIKGTFHLERGFYYFRNINNRILFGGGRNLDEKGEETIKFGQTELIQQKLEELLKTTILPDQEFEIDQRWSGIMGMGKNKKPEIGRLSANVFYGVKLGGMGIAIGSLVGKELAKISE</sequence>
<dbReference type="OrthoDB" id="1491488at2"/>
<feature type="domain" description="FAD dependent oxidoreductase" evidence="1">
    <location>
        <begin position="16"/>
        <end position="368"/>
    </location>
</feature>
<protein>
    <recommendedName>
        <fullName evidence="1">FAD dependent oxidoreductase domain-containing protein</fullName>
    </recommendedName>
</protein>
<dbReference type="Gene3D" id="3.30.9.10">
    <property type="entry name" value="D-Amino Acid Oxidase, subunit A, domain 2"/>
    <property type="match status" value="1"/>
</dbReference>
<dbReference type="InterPro" id="IPR006076">
    <property type="entry name" value="FAD-dep_OxRdtase"/>
</dbReference>
<dbReference type="PANTHER" id="PTHR13847">
    <property type="entry name" value="SARCOSINE DEHYDROGENASE-RELATED"/>
    <property type="match status" value="1"/>
</dbReference>
<gene>
    <name evidence="2" type="ORF">SAMN04487907_101428</name>
</gene>
<dbReference type="InterPro" id="IPR036188">
    <property type="entry name" value="FAD/NAD-bd_sf"/>
</dbReference>
<reference evidence="3" key="1">
    <citation type="submission" date="2016-10" db="EMBL/GenBank/DDBJ databases">
        <authorList>
            <person name="Varghese N."/>
            <person name="Submissions S."/>
        </authorList>
    </citation>
    <scope>NUCLEOTIDE SEQUENCE [LARGE SCALE GENOMIC DNA]</scope>
    <source>
        <strain evidence="3">DSM 24499</strain>
    </source>
</reference>
<dbReference type="EMBL" id="FOKV01000001">
    <property type="protein sequence ID" value="SFB75155.1"/>
    <property type="molecule type" value="Genomic_DNA"/>
</dbReference>
<dbReference type="Pfam" id="PF01266">
    <property type="entry name" value="DAO"/>
    <property type="match status" value="1"/>
</dbReference>
<name>A0A1I1DJN0_9FLAO</name>
<dbReference type="Gene3D" id="3.50.50.60">
    <property type="entry name" value="FAD/NAD(P)-binding domain"/>
    <property type="match status" value="1"/>
</dbReference>